<evidence type="ECO:0000313" key="2">
    <source>
        <dbReference type="Proteomes" id="UP000316968"/>
    </source>
</evidence>
<dbReference type="EMBL" id="CP041217">
    <property type="protein sequence ID" value="QDH19556.1"/>
    <property type="molecule type" value="Genomic_DNA"/>
</dbReference>
<reference evidence="1 2" key="1">
    <citation type="submission" date="2019-06" db="EMBL/GenBank/DDBJ databases">
        <title>Saccharibacillus brassicae sp. nov., an endophytic bacterium isolated from Chinese cabbage seeds (Brassica pekinensis).</title>
        <authorList>
            <person name="Jiang L."/>
            <person name="Lee J."/>
            <person name="Kim S.W."/>
        </authorList>
    </citation>
    <scope>NUCLEOTIDE SEQUENCE [LARGE SCALE GENOMIC DNA]</scope>
    <source>
        <strain evidence="2">KCTC 43072 / ATSA2</strain>
    </source>
</reference>
<keyword evidence="2" id="KW-1185">Reference proteome</keyword>
<organism evidence="1 2">
    <name type="scientific">Saccharibacillus brassicae</name>
    <dbReference type="NCBI Taxonomy" id="2583377"/>
    <lineage>
        <taxon>Bacteria</taxon>
        <taxon>Bacillati</taxon>
        <taxon>Bacillota</taxon>
        <taxon>Bacilli</taxon>
        <taxon>Bacillales</taxon>
        <taxon>Paenibacillaceae</taxon>
        <taxon>Saccharibacillus</taxon>
    </lineage>
</organism>
<name>A0A4Y6UT59_SACBS</name>
<dbReference type="AlphaFoldDB" id="A0A4Y6UT59"/>
<protein>
    <submittedName>
        <fullName evidence="1">Uncharacterized protein</fullName>
    </submittedName>
</protein>
<dbReference type="RefSeq" id="WP_141445945.1">
    <property type="nucleotide sequence ID" value="NZ_CP041217.1"/>
</dbReference>
<dbReference type="Proteomes" id="UP000316968">
    <property type="component" value="Chromosome"/>
</dbReference>
<proteinExistence type="predicted"/>
<dbReference type="KEGG" id="saca:FFV09_01000"/>
<evidence type="ECO:0000313" key="1">
    <source>
        <dbReference type="EMBL" id="QDH19556.1"/>
    </source>
</evidence>
<sequence length="92" mass="10395">MTKEQIEAFETLKQTVADQATVIAELQKSLKSVTHKQSVTVPDWAKDAVYKFKTMKYDGDKVVLDTPNGGSVDFYRMLVVADRIERAKADKK</sequence>
<dbReference type="OrthoDB" id="977752at2"/>
<gene>
    <name evidence="1" type="ORF">FFV09_01000</name>
</gene>
<accession>A0A4Y6UT59</accession>